<dbReference type="InterPro" id="IPR006578">
    <property type="entry name" value="MADF-dom"/>
</dbReference>
<evidence type="ECO:0000259" key="2">
    <source>
        <dbReference type="PROSITE" id="PS50090"/>
    </source>
</evidence>
<dbReference type="InterPro" id="IPR001005">
    <property type="entry name" value="SANT/Myb"/>
</dbReference>
<dbReference type="PROSITE" id="PS51029">
    <property type="entry name" value="MADF"/>
    <property type="match status" value="1"/>
</dbReference>
<feature type="compositionally biased region" description="Low complexity" evidence="1">
    <location>
        <begin position="105"/>
        <end position="129"/>
    </location>
</feature>
<evidence type="ECO:0000256" key="1">
    <source>
        <dbReference type="SAM" id="MobiDB-lite"/>
    </source>
</evidence>
<dbReference type="EMBL" id="JARGEI010000007">
    <property type="protein sequence ID" value="KAJ8728928.1"/>
    <property type="molecule type" value="Genomic_DNA"/>
</dbReference>
<dbReference type="Pfam" id="PF25298">
    <property type="entry name" value="Baculo_FP_2nd"/>
    <property type="match status" value="1"/>
</dbReference>
<dbReference type="AlphaFoldDB" id="A0AAD8DWX7"/>
<evidence type="ECO:0000313" key="4">
    <source>
        <dbReference type="EMBL" id="KAJ8728928.1"/>
    </source>
</evidence>
<evidence type="ECO:0000313" key="5">
    <source>
        <dbReference type="Proteomes" id="UP001231518"/>
    </source>
</evidence>
<proteinExistence type="predicted"/>
<dbReference type="Proteomes" id="UP001231518">
    <property type="component" value="Chromosome 19"/>
</dbReference>
<comment type="caution">
    <text evidence="4">The sequence shown here is derived from an EMBL/GenBank/DDBJ whole genome shotgun (WGS) entry which is preliminary data.</text>
</comment>
<dbReference type="InterPro" id="IPR039353">
    <property type="entry name" value="TF_Adf1"/>
</dbReference>
<evidence type="ECO:0000259" key="3">
    <source>
        <dbReference type="PROSITE" id="PS51029"/>
    </source>
</evidence>
<dbReference type="PANTHER" id="PTHR12243">
    <property type="entry name" value="MADF DOMAIN TRANSCRIPTION FACTOR"/>
    <property type="match status" value="1"/>
</dbReference>
<keyword evidence="5" id="KW-1185">Reference proteome</keyword>
<feature type="domain" description="Myb-like" evidence="2">
    <location>
        <begin position="1"/>
        <end position="62"/>
    </location>
</feature>
<dbReference type="Pfam" id="PF10545">
    <property type="entry name" value="MADF_DNA_bdg"/>
    <property type="match status" value="1"/>
</dbReference>
<feature type="domain" description="MADF" evidence="3">
    <location>
        <begin position="11"/>
        <end position="101"/>
    </location>
</feature>
<name>A0AAD8DWX7_MYTSE</name>
<dbReference type="PANTHER" id="PTHR12243:SF67">
    <property type="entry name" value="COREPRESSOR OF PANGOLIN, ISOFORM A-RELATED"/>
    <property type="match status" value="1"/>
</dbReference>
<reference evidence="4" key="1">
    <citation type="submission" date="2023-03" db="EMBL/GenBank/DDBJ databases">
        <title>Chromosome-level genomes of two armyworms, Mythimna separata and Mythimna loreyi, provide insights into the biosynthesis and reception of sex pheromones.</title>
        <authorList>
            <person name="Zhao H."/>
        </authorList>
    </citation>
    <scope>NUCLEOTIDE SEQUENCE</scope>
    <source>
        <strain evidence="4">BeijingLab</strain>
        <tissue evidence="4">Pupa</tissue>
    </source>
</reference>
<sequence>MNTFSDEACETLIELIRQHPPIYDARLDSYRNENLKDNIWMSIAESINKTDSECRKKWKLIRDSYNRYKRKQKSSTGSAAPAKNSKWQFYERLRFLENTSSERPSSTSVDQEQQSSTSVVQEVTNTSSEVGHEDTPSVAADASVHNTISRELVEPVPGTSTQERSIPQSKSSEKSTSKNTKRKRQKEDEFIKFMKDRHESRNSTLESLKCQGRESFDDISTFTKHIETMLRKLSARSRAMAKTEIFNIISKYEIGDIDGQVSGLGRLSLSRREPPPLLNGARVRRGATTENLGLAGKPVRFYVNERLTKRNQQLFRQTRAAAGLHGWSFVWSKRGRILVRNKPGDPAFRITSEEDIGKFIGPLSANK</sequence>
<accession>A0AAD8DWX7</accession>
<dbReference type="InterPro" id="IPR057251">
    <property type="entry name" value="FP_C"/>
</dbReference>
<gene>
    <name evidence="4" type="ORF">PYW07_006624</name>
</gene>
<feature type="region of interest" description="Disordered" evidence="1">
    <location>
        <begin position="99"/>
        <end position="188"/>
    </location>
</feature>
<organism evidence="4 5">
    <name type="scientific">Mythimna separata</name>
    <name type="common">Oriental armyworm</name>
    <name type="synonym">Pseudaletia separata</name>
    <dbReference type="NCBI Taxonomy" id="271217"/>
    <lineage>
        <taxon>Eukaryota</taxon>
        <taxon>Metazoa</taxon>
        <taxon>Ecdysozoa</taxon>
        <taxon>Arthropoda</taxon>
        <taxon>Hexapoda</taxon>
        <taxon>Insecta</taxon>
        <taxon>Pterygota</taxon>
        <taxon>Neoptera</taxon>
        <taxon>Endopterygota</taxon>
        <taxon>Lepidoptera</taxon>
        <taxon>Glossata</taxon>
        <taxon>Ditrysia</taxon>
        <taxon>Noctuoidea</taxon>
        <taxon>Noctuidae</taxon>
        <taxon>Noctuinae</taxon>
        <taxon>Hadenini</taxon>
        <taxon>Mythimna</taxon>
    </lineage>
</organism>
<protein>
    <recommendedName>
        <fullName evidence="6">MADF domain-containing protein</fullName>
    </recommendedName>
</protein>
<feature type="compositionally biased region" description="Polar residues" evidence="1">
    <location>
        <begin position="158"/>
        <end position="167"/>
    </location>
</feature>
<dbReference type="PROSITE" id="PS50090">
    <property type="entry name" value="MYB_LIKE"/>
    <property type="match status" value="1"/>
</dbReference>
<evidence type="ECO:0008006" key="6">
    <source>
        <dbReference type="Google" id="ProtNLM"/>
    </source>
</evidence>
<dbReference type="SMART" id="SM00595">
    <property type="entry name" value="MADF"/>
    <property type="match status" value="1"/>
</dbReference>